<feature type="compositionally biased region" description="Acidic residues" evidence="1">
    <location>
        <begin position="1275"/>
        <end position="1289"/>
    </location>
</feature>
<reference evidence="3" key="1">
    <citation type="submission" date="2022-01" db="EMBL/GenBank/DDBJ databases">
        <authorList>
            <person name="Braso-Vives M."/>
        </authorList>
    </citation>
    <scope>NUCLEOTIDE SEQUENCE</scope>
</reference>
<feature type="compositionally biased region" description="Basic and acidic residues" evidence="1">
    <location>
        <begin position="1290"/>
        <end position="1301"/>
    </location>
</feature>
<protein>
    <submittedName>
        <fullName evidence="3">Hypp454 protein</fullName>
    </submittedName>
</protein>
<feature type="compositionally biased region" description="Basic and acidic residues" evidence="1">
    <location>
        <begin position="847"/>
        <end position="858"/>
    </location>
</feature>
<evidence type="ECO:0000259" key="2">
    <source>
        <dbReference type="SMART" id="SM01114"/>
    </source>
</evidence>
<evidence type="ECO:0000313" key="4">
    <source>
        <dbReference type="Proteomes" id="UP000838412"/>
    </source>
</evidence>
<feature type="region of interest" description="Disordered" evidence="1">
    <location>
        <begin position="1266"/>
        <end position="1301"/>
    </location>
</feature>
<evidence type="ECO:0000313" key="3">
    <source>
        <dbReference type="EMBL" id="CAH1232408.1"/>
    </source>
</evidence>
<keyword evidence="4" id="KW-1185">Reference proteome</keyword>
<feature type="region of interest" description="Disordered" evidence="1">
    <location>
        <begin position="172"/>
        <end position="217"/>
    </location>
</feature>
<dbReference type="SMART" id="SM01114">
    <property type="entry name" value="CXC"/>
    <property type="match status" value="1"/>
</dbReference>
<dbReference type="EMBL" id="OV696686">
    <property type="protein sequence ID" value="CAH1232408.1"/>
    <property type="molecule type" value="Genomic_DNA"/>
</dbReference>
<feature type="region of interest" description="Disordered" evidence="1">
    <location>
        <begin position="332"/>
        <end position="384"/>
    </location>
</feature>
<organism evidence="3 4">
    <name type="scientific">Branchiostoma lanceolatum</name>
    <name type="common">Common lancelet</name>
    <name type="synonym">Amphioxus lanceolatum</name>
    <dbReference type="NCBI Taxonomy" id="7740"/>
    <lineage>
        <taxon>Eukaryota</taxon>
        <taxon>Metazoa</taxon>
        <taxon>Chordata</taxon>
        <taxon>Cephalochordata</taxon>
        <taxon>Leptocardii</taxon>
        <taxon>Amphioxiformes</taxon>
        <taxon>Branchiostomatidae</taxon>
        <taxon>Branchiostoma</taxon>
    </lineage>
</organism>
<sequence length="1301" mass="146731">MTILNRMGYCASPETHERFLENAICQQEQQGYLSQLADDKFTVITVDNIDKSQRHASVREGVDRTWHGTSVMAVQPDPVNLLECGHTSGMLEATVLDNQAVEEGTTDAMLDNQADEEGTTDAMLVNQAVEEGTTDAMLDNQADEEGTTDAMLDNQEDEEGTTDAMLDNQADEEGTTDAMLDNQADESRTTDAMLDNQADEEGTTDAMLDNQEDEEGTTDAMLDNQADEEGTTDAMLDNQADEEGPTDAMLDNQADEEGTTDAMLDNQADEEGTTDAMLDNQADEEGTTDAMLDNQEDEEGTTDAMLDNQADEEGTTDAMLDNQADEEGTTDAMLDNQEDEEGTTDAMLDNQEDEEGTTDAMLDNQEDESRTTDAMLDNQEDESRTTDAMLKNLDVEPKTSADVQKDLDVEPETPWTVPANNGFTTAISAVKKPRRRLTFGLRGPSLGQSQSQDASLPIAIRQEPVSYSDFTTSLEEVNAAGRCTGDIFVYMVERYCQREYHLNATIPSLKAKLAMEGNQDVQQSSIQFLDIFDLPCDNEDTMIHVLHQIATNMGIPEKRQSLILVGDGKTYDLLWKVKKKYPSEFSWAHLYMGDWHVLKNTQEVIMKIFWDSGLKEMAQETHGNGMCATSIGLCKNFRGTHIFLMNVWEAMFQLQFDSFLKDTSQDSKDELLQEVCQVLDTLKGYEGRCFEDISETSFLVEQATLASRLKPLAQEFLSWRKQASGKDDTFRFWDRFIHEEMMTYASLYLSIRKGDWSLRCHAIKELVPLMFAFDRHMYAKLLPRHLEDIARLPAHMLTAFEKGGFTANLGGHNMSNLGLDECHEMTINKDVKAVMQECDMALPKDLERERRDSQDEQHLGNPTPMPTHDGEVPRNWQDFMSSRQNRNSLVTYLGQAFLKIAQEYAKEDKKVIVGGCYPDGKAFVVENGEVSEERRLKRIDPEADTRIFLHIDWSSAQKCLVLSKDSDVIHIGMAMPLSNKQLVVQSQWGEDSKFININHLRTSICNDPSLTIHPEEERPRLLVLLFILSGCDYTSFFRMKGKVSFLTTLLQHCEFITGDNHRPQRGSLLDSGDLGILAFFRLIGCLYYKSCKAAFLSQGHETPQQLFNSLESSAARDENVHSQFLNRIREAMFETATYEHELLPSEDALKFHWKRCMWVWKLWTSAGSPNLQIGNVEEYGWQLTETGIAVQWESNANLSKIRERVGRLSAPGCKCRGGCVDNRCRTCKKKGQFCGDNCRCYGCQNRDSSQQLLGHDLIVQELEEETANNAMNNLTDDEEEEKEEESDIEADWRSDSDNEEP</sequence>
<proteinExistence type="predicted"/>
<dbReference type="PANTHER" id="PTHR47018:SF2">
    <property type="entry name" value="TESMIN_TSO1-LIKE CXC DOMAIN-CONTAINING PROTEIN"/>
    <property type="match status" value="1"/>
</dbReference>
<dbReference type="InterPro" id="IPR033467">
    <property type="entry name" value="Tesmin/TSO1-like_CXC"/>
</dbReference>
<dbReference type="PANTHER" id="PTHR47018">
    <property type="entry name" value="CXC DOMAIN-CONTAINING PROTEIN-RELATED"/>
    <property type="match status" value="1"/>
</dbReference>
<name>A0A8J9WDE6_BRALA</name>
<dbReference type="Proteomes" id="UP000838412">
    <property type="component" value="Chromosome 1"/>
</dbReference>
<gene>
    <name evidence="3" type="primary">Hypp454</name>
    <name evidence="3" type="ORF">BLAG_LOCUS1552</name>
</gene>
<accession>A0A8J9WDE6</accession>
<evidence type="ECO:0000256" key="1">
    <source>
        <dbReference type="SAM" id="MobiDB-lite"/>
    </source>
</evidence>
<feature type="region of interest" description="Disordered" evidence="1">
    <location>
        <begin position="847"/>
        <end position="872"/>
    </location>
</feature>
<feature type="domain" description="Tesmin/TSO1-like CXC" evidence="2">
    <location>
        <begin position="1208"/>
        <end position="1249"/>
    </location>
</feature>
<dbReference type="OrthoDB" id="10071095at2759"/>